<reference evidence="1" key="1">
    <citation type="submission" date="2018-02" db="EMBL/GenBank/DDBJ databases">
        <title>Rhizophora mucronata_Transcriptome.</title>
        <authorList>
            <person name="Meera S.P."/>
            <person name="Sreeshan A."/>
            <person name="Augustine A."/>
        </authorList>
    </citation>
    <scope>NUCLEOTIDE SEQUENCE</scope>
    <source>
        <tissue evidence="1">Leaf</tissue>
    </source>
</reference>
<evidence type="ECO:0000313" key="1">
    <source>
        <dbReference type="EMBL" id="MBX63229.1"/>
    </source>
</evidence>
<protein>
    <submittedName>
        <fullName evidence="1">Uncharacterized protein</fullName>
    </submittedName>
</protein>
<proteinExistence type="predicted"/>
<name>A0A2P2Q8M4_RHIMU</name>
<accession>A0A2P2Q8M4</accession>
<dbReference type="AlphaFoldDB" id="A0A2P2Q8M4"/>
<organism evidence="1">
    <name type="scientific">Rhizophora mucronata</name>
    <name type="common">Asiatic mangrove</name>
    <dbReference type="NCBI Taxonomy" id="61149"/>
    <lineage>
        <taxon>Eukaryota</taxon>
        <taxon>Viridiplantae</taxon>
        <taxon>Streptophyta</taxon>
        <taxon>Embryophyta</taxon>
        <taxon>Tracheophyta</taxon>
        <taxon>Spermatophyta</taxon>
        <taxon>Magnoliopsida</taxon>
        <taxon>eudicotyledons</taxon>
        <taxon>Gunneridae</taxon>
        <taxon>Pentapetalae</taxon>
        <taxon>rosids</taxon>
        <taxon>fabids</taxon>
        <taxon>Malpighiales</taxon>
        <taxon>Rhizophoraceae</taxon>
        <taxon>Rhizophora</taxon>
    </lineage>
</organism>
<dbReference type="EMBL" id="GGEC01082745">
    <property type="protein sequence ID" value="MBX63229.1"/>
    <property type="molecule type" value="Transcribed_RNA"/>
</dbReference>
<sequence>MERLLRSLGVPMRRSGWMLN</sequence>